<keyword evidence="2" id="KW-1185">Reference proteome</keyword>
<dbReference type="AlphaFoldDB" id="B0EBG7"/>
<dbReference type="SUPFAM" id="SSF52058">
    <property type="entry name" value="L domain-like"/>
    <property type="match status" value="1"/>
</dbReference>
<proteinExistence type="predicted"/>
<dbReference type="Pfam" id="PF13306">
    <property type="entry name" value="LRR_5"/>
    <property type="match status" value="2"/>
</dbReference>
<dbReference type="GeneID" id="5880631"/>
<accession>B0EBG7</accession>
<evidence type="ECO:0008006" key="3">
    <source>
        <dbReference type="Google" id="ProtNLM"/>
    </source>
</evidence>
<dbReference type="InterPro" id="IPR053139">
    <property type="entry name" value="Surface_bspA-like"/>
</dbReference>
<reference evidence="2" key="1">
    <citation type="submission" date="2007-12" db="EMBL/GenBank/DDBJ databases">
        <title>Annotation of Entamoeba dispar SAW760.</title>
        <authorList>
            <person name="Lorenzi H."/>
            <person name="Inman J."/>
            <person name="Schobel S."/>
            <person name="Amedeo P."/>
            <person name="Caler E."/>
        </authorList>
    </citation>
    <scope>NUCLEOTIDE SEQUENCE [LARGE SCALE GENOMIC DNA]</scope>
    <source>
        <strain evidence="2">ATCC PRA-260 / SAW760</strain>
    </source>
</reference>
<sequence>MENTTRNNKSIMKLGYNEIMITSMYFNDIKDFINLEMGVKRFQGNMERFHFNPIPLNEYSRKLFPNIETFHIYNEDDEIFNDGKIFKKVIWYAISYSLYLKEKEAWNECKNIEYTKLDREEYGNIIPHEVKSLGNECFKHCTSLKSIDIPTTISEIGYGCFRGCSSLTSVNIPTSVSKIGHYCFSECSSLTSFTIPTTISIIGYRFFCKCISLKSVNMPSVSRIGCECFSECTSLTSIVLESVQFISEKRIFMNKPVLMSIKIPYNLQKINGENIEKKDINEFTIPTMISELSDSCFSECVSLTSINIPTTISEIGTWCFYKCTSLKSINIPSSISKLGITCFEECLSLTSMNIDNLQFISKERIFMNEPVLISIKIPKNLQIINGKNIEKKDINELIIPSSITKLDRWCFYWCESLTSITIPTTISEIGDYCFYGCSSLKSINIPSSITLFGDCCFCGCGCTEELKKNKTIPRRSFEHIQ</sequence>
<evidence type="ECO:0000313" key="1">
    <source>
        <dbReference type="EMBL" id="EDR28124.1"/>
    </source>
</evidence>
<dbReference type="PANTHER" id="PTHR45661">
    <property type="entry name" value="SURFACE ANTIGEN"/>
    <property type="match status" value="1"/>
</dbReference>
<dbReference type="RefSeq" id="XP_001735663.1">
    <property type="nucleotide sequence ID" value="XM_001735611.1"/>
</dbReference>
<dbReference type="InterPro" id="IPR032675">
    <property type="entry name" value="LRR_dom_sf"/>
</dbReference>
<protein>
    <recommendedName>
        <fullName evidence="3">Leucine rich repeat containing protein BspA family protein</fullName>
    </recommendedName>
</protein>
<dbReference type="PANTHER" id="PTHR45661:SF3">
    <property type="entry name" value="IG-LIKE DOMAIN-CONTAINING PROTEIN"/>
    <property type="match status" value="1"/>
</dbReference>
<organism evidence="2">
    <name type="scientific">Entamoeba dispar (strain ATCC PRA-260 / SAW760)</name>
    <dbReference type="NCBI Taxonomy" id="370354"/>
    <lineage>
        <taxon>Eukaryota</taxon>
        <taxon>Amoebozoa</taxon>
        <taxon>Evosea</taxon>
        <taxon>Archamoebae</taxon>
        <taxon>Mastigamoebida</taxon>
        <taxon>Entamoebidae</taxon>
        <taxon>Entamoeba</taxon>
    </lineage>
</organism>
<dbReference type="Gene3D" id="3.80.10.10">
    <property type="entry name" value="Ribonuclease Inhibitor"/>
    <property type="match status" value="3"/>
</dbReference>
<gene>
    <name evidence="1" type="ORF">EDI_153050</name>
</gene>
<evidence type="ECO:0000313" key="2">
    <source>
        <dbReference type="Proteomes" id="UP000008076"/>
    </source>
</evidence>
<name>B0EBG7_ENTDS</name>
<dbReference type="KEGG" id="edi:EDI_153050"/>
<dbReference type="VEuPathDB" id="AmoebaDB:EDI_153050"/>
<dbReference type="InterPro" id="IPR026906">
    <property type="entry name" value="LRR_5"/>
</dbReference>
<dbReference type="Proteomes" id="UP000008076">
    <property type="component" value="Unassembled WGS sequence"/>
</dbReference>
<dbReference type="EMBL" id="DS548599">
    <property type="protein sequence ID" value="EDR28124.1"/>
    <property type="molecule type" value="Genomic_DNA"/>
</dbReference>